<dbReference type="GO" id="GO:0000976">
    <property type="term" value="F:transcription cis-regulatory region binding"/>
    <property type="evidence" value="ECO:0007669"/>
    <property type="project" value="TreeGrafter"/>
</dbReference>
<protein>
    <submittedName>
        <fullName evidence="8">TetR/AcrR family transcriptional regulator</fullName>
    </submittedName>
</protein>
<evidence type="ECO:0000313" key="8">
    <source>
        <dbReference type="EMBL" id="RNL86069.1"/>
    </source>
</evidence>
<evidence type="ECO:0000256" key="4">
    <source>
        <dbReference type="ARBA" id="ARBA00023163"/>
    </source>
</evidence>
<feature type="DNA-binding region" description="H-T-H motif" evidence="5">
    <location>
        <begin position="33"/>
        <end position="52"/>
    </location>
</feature>
<evidence type="ECO:0000256" key="3">
    <source>
        <dbReference type="ARBA" id="ARBA00023125"/>
    </source>
</evidence>
<comment type="caution">
    <text evidence="8">The sequence shown here is derived from an EMBL/GenBank/DDBJ whole genome shotgun (WGS) entry which is preliminary data.</text>
</comment>
<dbReference type="PRINTS" id="PR00455">
    <property type="entry name" value="HTHTETR"/>
</dbReference>
<proteinExistence type="predicted"/>
<organism evidence="8 9">
    <name type="scientific">Halostreptopolyspora alba</name>
    <dbReference type="NCBI Taxonomy" id="2487137"/>
    <lineage>
        <taxon>Bacteria</taxon>
        <taxon>Bacillati</taxon>
        <taxon>Actinomycetota</taxon>
        <taxon>Actinomycetes</taxon>
        <taxon>Streptosporangiales</taxon>
        <taxon>Nocardiopsidaceae</taxon>
        <taxon>Halostreptopolyspora</taxon>
    </lineage>
</organism>
<keyword evidence="2" id="KW-0805">Transcription regulation</keyword>
<dbReference type="PANTHER" id="PTHR30055">
    <property type="entry name" value="HTH-TYPE TRANSCRIPTIONAL REGULATOR RUTR"/>
    <property type="match status" value="1"/>
</dbReference>
<dbReference type="InterPro" id="IPR023772">
    <property type="entry name" value="DNA-bd_HTH_TetR-type_CS"/>
</dbReference>
<evidence type="ECO:0000256" key="1">
    <source>
        <dbReference type="ARBA" id="ARBA00022491"/>
    </source>
</evidence>
<dbReference type="PROSITE" id="PS01081">
    <property type="entry name" value="HTH_TETR_1"/>
    <property type="match status" value="1"/>
</dbReference>
<accession>A0A3N0EEG4</accession>
<dbReference type="Pfam" id="PF13977">
    <property type="entry name" value="TetR_C_6"/>
    <property type="match status" value="1"/>
</dbReference>
<dbReference type="PANTHER" id="PTHR30055:SF229">
    <property type="entry name" value="HTH-TYPE TRANSCRIPTIONAL REPRESSOR RV1474C"/>
    <property type="match status" value="1"/>
</dbReference>
<reference evidence="8 9" key="1">
    <citation type="submission" date="2018-11" db="EMBL/GenBank/DDBJ databases">
        <title>The genome draft of YIM 96095.</title>
        <authorList>
            <person name="Tang S.-K."/>
            <person name="Chunyu W.-X."/>
            <person name="Feng Y.-Z."/>
        </authorList>
    </citation>
    <scope>NUCLEOTIDE SEQUENCE [LARGE SCALE GENOMIC DNA]</scope>
    <source>
        <strain evidence="8 9">YIM 96095</strain>
    </source>
</reference>
<dbReference type="SUPFAM" id="SSF46689">
    <property type="entry name" value="Homeodomain-like"/>
    <property type="match status" value="1"/>
</dbReference>
<keyword evidence="3 5" id="KW-0238">DNA-binding</keyword>
<evidence type="ECO:0000313" key="9">
    <source>
        <dbReference type="Proteomes" id="UP000269198"/>
    </source>
</evidence>
<dbReference type="SUPFAM" id="SSF48498">
    <property type="entry name" value="Tetracyclin repressor-like, C-terminal domain"/>
    <property type="match status" value="1"/>
</dbReference>
<dbReference type="GO" id="GO:0003700">
    <property type="term" value="F:DNA-binding transcription factor activity"/>
    <property type="evidence" value="ECO:0007669"/>
    <property type="project" value="TreeGrafter"/>
</dbReference>
<dbReference type="Pfam" id="PF00440">
    <property type="entry name" value="TetR_N"/>
    <property type="match status" value="1"/>
</dbReference>
<dbReference type="InterPro" id="IPR009057">
    <property type="entry name" value="Homeodomain-like_sf"/>
</dbReference>
<evidence type="ECO:0000256" key="6">
    <source>
        <dbReference type="SAM" id="MobiDB-lite"/>
    </source>
</evidence>
<dbReference type="EMBL" id="RJMB01000004">
    <property type="protein sequence ID" value="RNL86069.1"/>
    <property type="molecule type" value="Genomic_DNA"/>
</dbReference>
<dbReference type="RefSeq" id="WP_123200263.1">
    <property type="nucleotide sequence ID" value="NZ_RJMB01000004.1"/>
</dbReference>
<name>A0A3N0EEG4_9ACTN</name>
<dbReference type="Proteomes" id="UP000269198">
    <property type="component" value="Unassembled WGS sequence"/>
</dbReference>
<sequence>MPRVSQEHMDNRREQILVAAEHCFARNGFHATSMQDIFAEAELSAGAVYRYFPGKTHIVRAMVWRVLDPVIARFQAVVDAEQSRPLADVLTEVFDERLHSSQLERLRPILLQVWAEMARDEEVRALGMGVMGEVHRLLTQLVRRAQRTGDVHPDADPSVAAQLLMATVQGYIVQYAIVGDAVAANFPQAVTSVVTGLSHHPIDPGEHAWRGFPPGTAPPPEDT</sequence>
<keyword evidence="4" id="KW-0804">Transcription</keyword>
<dbReference type="InterPro" id="IPR039538">
    <property type="entry name" value="BetI_C"/>
</dbReference>
<dbReference type="AlphaFoldDB" id="A0A3N0EEG4"/>
<feature type="region of interest" description="Disordered" evidence="6">
    <location>
        <begin position="203"/>
        <end position="223"/>
    </location>
</feature>
<keyword evidence="9" id="KW-1185">Reference proteome</keyword>
<dbReference type="PROSITE" id="PS50977">
    <property type="entry name" value="HTH_TETR_2"/>
    <property type="match status" value="1"/>
</dbReference>
<evidence type="ECO:0000256" key="5">
    <source>
        <dbReference type="PROSITE-ProRule" id="PRU00335"/>
    </source>
</evidence>
<dbReference type="OrthoDB" id="5242390at2"/>
<dbReference type="InterPro" id="IPR036271">
    <property type="entry name" value="Tet_transcr_reg_TetR-rel_C_sf"/>
</dbReference>
<gene>
    <name evidence="8" type="ORF">EFW17_05920</name>
</gene>
<keyword evidence="1" id="KW-0678">Repressor</keyword>
<evidence type="ECO:0000256" key="2">
    <source>
        <dbReference type="ARBA" id="ARBA00023015"/>
    </source>
</evidence>
<dbReference type="InterPro" id="IPR050109">
    <property type="entry name" value="HTH-type_TetR-like_transc_reg"/>
</dbReference>
<dbReference type="InterPro" id="IPR001647">
    <property type="entry name" value="HTH_TetR"/>
</dbReference>
<dbReference type="Gene3D" id="1.10.357.10">
    <property type="entry name" value="Tetracycline Repressor, domain 2"/>
    <property type="match status" value="1"/>
</dbReference>
<evidence type="ECO:0000259" key="7">
    <source>
        <dbReference type="PROSITE" id="PS50977"/>
    </source>
</evidence>
<feature type="domain" description="HTH tetR-type" evidence="7">
    <location>
        <begin position="10"/>
        <end position="70"/>
    </location>
</feature>